<organism evidence="1 2">
    <name type="scientific">Piscinibacter gummiphilus</name>
    <dbReference type="NCBI Taxonomy" id="946333"/>
    <lineage>
        <taxon>Bacteria</taxon>
        <taxon>Pseudomonadati</taxon>
        <taxon>Pseudomonadota</taxon>
        <taxon>Betaproteobacteria</taxon>
        <taxon>Burkholderiales</taxon>
        <taxon>Sphaerotilaceae</taxon>
        <taxon>Piscinibacter</taxon>
    </lineage>
</organism>
<dbReference type="SUPFAM" id="SSF102405">
    <property type="entry name" value="MCP/YpsA-like"/>
    <property type="match status" value="1"/>
</dbReference>
<evidence type="ECO:0000313" key="1">
    <source>
        <dbReference type="EMBL" id="WOB09918.1"/>
    </source>
</evidence>
<protein>
    <submittedName>
        <fullName evidence="1">Uncharacterized protein</fullName>
    </submittedName>
</protein>
<sequence>MNRISQRQLDRLTPQVQPLLAHVAQKARASGAASLTLVCGLAEGADRHVARLALDEGYGLHAVLPFDRDLYARDFPAAASRREFDALLRSAEHVTELPGRPGFNAQAYHRAAQALLDRSDLLIALWDGRPAQGRGGTAEVVNGACARRMPVVHVSTREHAAPMLIWQRQGRPARGRNAYDAAPSRRCGPVQVAAAVSHVMRAP</sequence>
<proteinExistence type="predicted"/>
<name>A0ABZ0CY70_9BURK</name>
<keyword evidence="2" id="KW-1185">Reference proteome</keyword>
<reference evidence="1 2" key="1">
    <citation type="submission" date="2023-10" db="EMBL/GenBank/DDBJ databases">
        <title>Bacteria for the degradation of biodegradable plastic PBAT(Polybutylene adipate terephthalate).</title>
        <authorList>
            <person name="Weon H.-Y."/>
            <person name="Yeon J."/>
        </authorList>
    </citation>
    <scope>NUCLEOTIDE SEQUENCE [LARGE SCALE GENOMIC DNA]</scope>
    <source>
        <strain evidence="1 2">SBD 7-3</strain>
    </source>
</reference>
<dbReference type="Proteomes" id="UP001303946">
    <property type="component" value="Chromosome"/>
</dbReference>
<accession>A0ABZ0CY70</accession>
<dbReference type="Gene3D" id="3.40.50.450">
    <property type="match status" value="1"/>
</dbReference>
<dbReference type="EMBL" id="CP136336">
    <property type="protein sequence ID" value="WOB09918.1"/>
    <property type="molecule type" value="Genomic_DNA"/>
</dbReference>
<dbReference type="RefSeq" id="WP_316702793.1">
    <property type="nucleotide sequence ID" value="NZ_CP136336.1"/>
</dbReference>
<gene>
    <name evidence="1" type="ORF">RXV79_07580</name>
</gene>
<evidence type="ECO:0000313" key="2">
    <source>
        <dbReference type="Proteomes" id="UP001303946"/>
    </source>
</evidence>